<keyword evidence="6" id="KW-0472">Membrane</keyword>
<evidence type="ECO:0000313" key="7">
    <source>
        <dbReference type="EMBL" id="TNC48898.1"/>
    </source>
</evidence>
<dbReference type="EMBL" id="VDFR01000027">
    <property type="protein sequence ID" value="TNC49225.1"/>
    <property type="molecule type" value="Genomic_DNA"/>
</dbReference>
<evidence type="ECO:0000256" key="3">
    <source>
        <dbReference type="ARBA" id="ARBA00022475"/>
    </source>
</evidence>
<keyword evidence="5" id="KW-0777">Teichoic acid biosynthesis</keyword>
<comment type="subcellular location">
    <subcellularLocation>
        <location evidence="1">Cell membrane</location>
        <topology evidence="1">Peripheral membrane protein</topology>
    </subcellularLocation>
</comment>
<name>A0A5C4MWX7_9ACTN</name>
<proteinExistence type="inferred from homology"/>
<dbReference type="PANTHER" id="PTHR37316:SF3">
    <property type="entry name" value="TEICHOIC ACID GLYCEROL-PHOSPHATE TRANSFERASE"/>
    <property type="match status" value="1"/>
</dbReference>
<evidence type="ECO:0000256" key="6">
    <source>
        <dbReference type="ARBA" id="ARBA00023136"/>
    </source>
</evidence>
<dbReference type="GO" id="GO:0019350">
    <property type="term" value="P:teichoic acid biosynthetic process"/>
    <property type="evidence" value="ECO:0007669"/>
    <property type="project" value="UniProtKB-KW"/>
</dbReference>
<dbReference type="PANTHER" id="PTHR37316">
    <property type="entry name" value="TEICHOIC ACID GLYCEROL-PHOSPHATE PRIMASE"/>
    <property type="match status" value="1"/>
</dbReference>
<accession>A0A5C4MWX7</accession>
<gene>
    <name evidence="8" type="ORF">FHE65_05745</name>
    <name evidence="7" type="ORF">FHE65_06315</name>
</gene>
<keyword evidence="4" id="KW-0808">Transferase</keyword>
<dbReference type="InterPro" id="IPR007554">
    <property type="entry name" value="Glycerophosphate_synth"/>
</dbReference>
<comment type="caution">
    <text evidence="7">The sequence shown here is derived from an EMBL/GenBank/DDBJ whole genome shotgun (WGS) entry which is preliminary data.</text>
</comment>
<comment type="similarity">
    <text evidence="2">Belongs to the CDP-glycerol glycerophosphotransferase family.</text>
</comment>
<dbReference type="SUPFAM" id="SSF53756">
    <property type="entry name" value="UDP-Glycosyltransferase/glycogen phosphorylase"/>
    <property type="match status" value="1"/>
</dbReference>
<dbReference type="RefSeq" id="WP_139105488.1">
    <property type="nucleotide sequence ID" value="NZ_VDFR01000027.1"/>
</dbReference>
<dbReference type="Gene3D" id="3.40.50.11820">
    <property type="match status" value="1"/>
</dbReference>
<dbReference type="InterPro" id="IPR051612">
    <property type="entry name" value="Teichoic_Acid_Biosynth"/>
</dbReference>
<dbReference type="InterPro" id="IPR043148">
    <property type="entry name" value="TagF_C"/>
</dbReference>
<evidence type="ECO:0000313" key="9">
    <source>
        <dbReference type="Proteomes" id="UP000306740"/>
    </source>
</evidence>
<dbReference type="GO" id="GO:0005886">
    <property type="term" value="C:plasma membrane"/>
    <property type="evidence" value="ECO:0007669"/>
    <property type="project" value="UniProtKB-SubCell"/>
</dbReference>
<dbReference type="OrthoDB" id="9815339at2"/>
<evidence type="ECO:0000256" key="2">
    <source>
        <dbReference type="ARBA" id="ARBA00010488"/>
    </source>
</evidence>
<protein>
    <recommendedName>
        <fullName evidence="10">CDP-glycerol glycerophosphotransferase, TagB/SpsB family</fullName>
    </recommendedName>
</protein>
<dbReference type="Gene3D" id="3.40.50.12580">
    <property type="match status" value="1"/>
</dbReference>
<dbReference type="AlphaFoldDB" id="A0A5C4MWX7"/>
<evidence type="ECO:0008006" key="10">
    <source>
        <dbReference type="Google" id="ProtNLM"/>
    </source>
</evidence>
<organism evidence="7 9">
    <name type="scientific">Mumia zhuanghuii</name>
    <dbReference type="NCBI Taxonomy" id="2585211"/>
    <lineage>
        <taxon>Bacteria</taxon>
        <taxon>Bacillati</taxon>
        <taxon>Actinomycetota</taxon>
        <taxon>Actinomycetes</taxon>
        <taxon>Propionibacteriales</taxon>
        <taxon>Nocardioidaceae</taxon>
        <taxon>Mumia</taxon>
    </lineage>
</organism>
<dbReference type="Pfam" id="PF05045">
    <property type="entry name" value="RgpF"/>
    <property type="match status" value="1"/>
</dbReference>
<reference evidence="7 9" key="1">
    <citation type="submission" date="2019-05" db="EMBL/GenBank/DDBJ databases">
        <title>Mumia sp. nov., isolated from the intestinal contents of plateau pika (Ochotona curzoniae) in the Qinghai-Tibet plateau of China.</title>
        <authorList>
            <person name="Tian Z."/>
        </authorList>
    </citation>
    <scope>NUCLEOTIDE SEQUENCE [LARGE SCALE GENOMIC DNA]</scope>
    <source>
        <strain evidence="9">527</strain>
        <strain evidence="7">Z527</strain>
    </source>
</reference>
<evidence type="ECO:0000256" key="1">
    <source>
        <dbReference type="ARBA" id="ARBA00004202"/>
    </source>
</evidence>
<dbReference type="EMBL" id="VDFR01000031">
    <property type="protein sequence ID" value="TNC48898.1"/>
    <property type="molecule type" value="Genomic_DNA"/>
</dbReference>
<evidence type="ECO:0000256" key="5">
    <source>
        <dbReference type="ARBA" id="ARBA00022944"/>
    </source>
</evidence>
<dbReference type="InterPro" id="IPR007739">
    <property type="entry name" value="RgpF"/>
</dbReference>
<evidence type="ECO:0000256" key="4">
    <source>
        <dbReference type="ARBA" id="ARBA00022679"/>
    </source>
</evidence>
<dbReference type="GO" id="GO:0047355">
    <property type="term" value="F:CDP-glycerol glycerophosphotransferase activity"/>
    <property type="evidence" value="ECO:0007669"/>
    <property type="project" value="InterPro"/>
</dbReference>
<dbReference type="Proteomes" id="UP000306740">
    <property type="component" value="Unassembled WGS sequence"/>
</dbReference>
<keyword evidence="3" id="KW-1003">Cell membrane</keyword>
<sequence length="857" mass="98550">MTLDQYTTAWWAFVREWDAARGRSEEQADSLIRAALEGGLASREPFEAATAPDQDLQAQCEVALVRASGAVDLAGYLAGNQDVVDADDDLVEHFCTRGWRGLRNPNRSFDVWWYWLEHLDPGSEDVNPLVHHLLAGRFEGLAPTAPVVAARDDVVVDPARPRRRVCLFAGYDVDGIIDDYVVDYIADLSRFCDVYYLADSTITDAELSKLDGITRKAWARPHGMYDFGSYAILARELVGWDEIATYDELVFANDSAYRLRSLDDLFSTMDRSTRPWWGLMAAKRDFHPDEGDTEPVPLADAMTDPHEHEWRMINRLHLGSYFLVFRKPVIDDPEFRRWIDAICKQPRKSAVILKYEVGLSQFLRLRGHEFASFVDRLYPYHGLYTADYFTMLRDGFPFLKRNLMSENPLDLADVFDWKRRVADIVPDADLDMFERNLLRVAADDRIRRSFAIRTREDGTVDVPTPLTKAEMREADAATPTYDHWWAFPVCAYDHTFAGNERAVFEEVRDDPSIKKIVLTRSRRIEAEGENVVVVPLFSPEGQQYVLRARQIFVKHAPRINVPFPLSPRRHNFVNLWHGIPVKRFGTASRDTVDKRAAIERHNKPCRAVVTSSRLDSLAMKAAFYPLTLDQMWPTGLPRNDFVLRPDDQLPPDLLATVDKLRAEVGDRRLVMFLPTFKNAQEQAYYSFAPHEIAWLREWCKRENVVLGVREHMADRARSYSHMLGPVEPLNLSSRRYPDLEVLYRAADALVTDYSSCVVDFMLTGKPVISFAYDYERYAGEERGLFYDLDKVLPGPVCRDFDSFAAALERVLEPRTPEQDEDYAWRRKVFFDHVDDRSSRRLVERVKALYVDGIVPGA</sequence>
<dbReference type="Pfam" id="PF04464">
    <property type="entry name" value="Glyphos_transf"/>
    <property type="match status" value="1"/>
</dbReference>
<evidence type="ECO:0000313" key="8">
    <source>
        <dbReference type="EMBL" id="TNC49225.1"/>
    </source>
</evidence>
<dbReference type="InterPro" id="IPR043149">
    <property type="entry name" value="TagF_N"/>
</dbReference>